<sequence>MLDIQKVKFFKILATVLGIVLIFLIGFGFGARGQSQSSPKTITKKSTTTKNSKTQDGSLTQNYVEDFLMVYYTKKDLGENRNRYKEYMTDAMYNQAVSLENEPTTQTYKGYVVDFEYRSSKIYLDTKENVALVSVTYTNTLLAKKNDYSQSQNTTNTATLRLSFSKMKNKFLVNRMESIILVDANNSNDYASVNTQKTSDDATPPSESNSETK</sequence>
<protein>
    <recommendedName>
        <fullName evidence="4">Parvulin-like peptidyl-prolyl isomerase</fullName>
    </recommendedName>
</protein>
<keyword evidence="2" id="KW-0472">Membrane</keyword>
<evidence type="ECO:0000256" key="2">
    <source>
        <dbReference type="SAM" id="Phobius"/>
    </source>
</evidence>
<feature type="compositionally biased region" description="Low complexity" evidence="1">
    <location>
        <begin position="34"/>
        <end position="55"/>
    </location>
</feature>
<evidence type="ECO:0000313" key="3">
    <source>
        <dbReference type="EMBL" id="XBS56738.1"/>
    </source>
</evidence>
<organism evidence="3">
    <name type="scientific">Streptococcus sp. KHUD_010</name>
    <dbReference type="NCBI Taxonomy" id="3157339"/>
    <lineage>
        <taxon>Bacteria</taxon>
        <taxon>Bacillati</taxon>
        <taxon>Bacillota</taxon>
        <taxon>Bacilli</taxon>
        <taxon>Lactobacillales</taxon>
        <taxon>Streptococcaceae</taxon>
        <taxon>Streptococcus</taxon>
    </lineage>
</organism>
<accession>A0AAU7PWH6</accession>
<feature type="region of interest" description="Disordered" evidence="1">
    <location>
        <begin position="32"/>
        <end position="55"/>
    </location>
</feature>
<dbReference type="AlphaFoldDB" id="A0AAU7PWH6"/>
<evidence type="ECO:0000256" key="1">
    <source>
        <dbReference type="SAM" id="MobiDB-lite"/>
    </source>
</evidence>
<reference evidence="3" key="1">
    <citation type="submission" date="2024-06" db="EMBL/GenBank/DDBJ databases">
        <title>Complete genome sequence of Streptococcus sp. KHUD_010.</title>
        <authorList>
            <person name="Lee J.-H."/>
            <person name="Moon J.-H."/>
        </authorList>
    </citation>
    <scope>NUCLEOTIDE SEQUENCE</scope>
    <source>
        <strain evidence="3">KHUD_010</strain>
    </source>
</reference>
<feature type="region of interest" description="Disordered" evidence="1">
    <location>
        <begin position="190"/>
        <end position="213"/>
    </location>
</feature>
<proteinExistence type="predicted"/>
<keyword evidence="2" id="KW-1133">Transmembrane helix</keyword>
<dbReference type="RefSeq" id="WP_049512522.1">
    <property type="nucleotide sequence ID" value="NZ_CP157941.1"/>
</dbReference>
<gene>
    <name evidence="3" type="ORF">ABKA15_06860</name>
</gene>
<name>A0AAU7PWH6_9STRE</name>
<evidence type="ECO:0008006" key="4">
    <source>
        <dbReference type="Google" id="ProtNLM"/>
    </source>
</evidence>
<dbReference type="EMBL" id="CP157941">
    <property type="protein sequence ID" value="XBS56738.1"/>
    <property type="molecule type" value="Genomic_DNA"/>
</dbReference>
<keyword evidence="2" id="KW-0812">Transmembrane</keyword>
<feature type="transmembrane region" description="Helical" evidence="2">
    <location>
        <begin position="12"/>
        <end position="31"/>
    </location>
</feature>